<sequence length="265" mass="29439">MQQDKLEHLKLNDRTYAALKGGLISGAFQPGQVLVIRAVAQRYGISPTPVREALQRLVAERLLTIQPNRSIVVPALSVEKFSELYRIRCALEGLAGELATDKLRAADLTKLGKTVDAMEKTVTRRDSATYRDLNEKFHFLIYAKADSPRLLEMIENLWCQAGPFLYGLFEDPDYGPHANDHHRQILDALERRDAQAVHDRLAEDITAAAQSLTPRLKSLVVHGREAVAAGETVEEEAAEAASVAPRQDTVRAEKPAAASRPRRSR</sequence>
<dbReference type="SMART" id="SM00895">
    <property type="entry name" value="FCD"/>
    <property type="match status" value="1"/>
</dbReference>
<dbReference type="GO" id="GO:0003677">
    <property type="term" value="F:DNA binding"/>
    <property type="evidence" value="ECO:0007669"/>
    <property type="project" value="UniProtKB-KW"/>
</dbReference>
<dbReference type="GO" id="GO:0003700">
    <property type="term" value="F:DNA-binding transcription factor activity"/>
    <property type="evidence" value="ECO:0007669"/>
    <property type="project" value="InterPro"/>
</dbReference>
<dbReference type="InterPro" id="IPR036388">
    <property type="entry name" value="WH-like_DNA-bd_sf"/>
</dbReference>
<dbReference type="Gene3D" id="1.10.10.10">
    <property type="entry name" value="Winged helix-like DNA-binding domain superfamily/Winged helix DNA-binding domain"/>
    <property type="match status" value="1"/>
</dbReference>
<feature type="region of interest" description="Disordered" evidence="4">
    <location>
        <begin position="238"/>
        <end position="265"/>
    </location>
</feature>
<dbReference type="Pfam" id="PF00392">
    <property type="entry name" value="GntR"/>
    <property type="match status" value="1"/>
</dbReference>
<dbReference type="SUPFAM" id="SSF48008">
    <property type="entry name" value="GntR ligand-binding domain-like"/>
    <property type="match status" value="1"/>
</dbReference>
<dbReference type="PANTHER" id="PTHR43537:SF39">
    <property type="entry name" value="HTH-TYPE TRANSCRIPTIONAL REGULATOR MCBR"/>
    <property type="match status" value="1"/>
</dbReference>
<proteinExistence type="predicted"/>
<dbReference type="CDD" id="cd07377">
    <property type="entry name" value="WHTH_GntR"/>
    <property type="match status" value="1"/>
</dbReference>
<evidence type="ECO:0000256" key="1">
    <source>
        <dbReference type="ARBA" id="ARBA00023015"/>
    </source>
</evidence>
<dbReference type="SUPFAM" id="SSF46785">
    <property type="entry name" value="Winged helix' DNA-binding domain"/>
    <property type="match status" value="1"/>
</dbReference>
<evidence type="ECO:0000256" key="3">
    <source>
        <dbReference type="ARBA" id="ARBA00023163"/>
    </source>
</evidence>
<organism evidence="6 7">
    <name type="scientific">Pararobbsia alpina</name>
    <dbReference type="NCBI Taxonomy" id="621374"/>
    <lineage>
        <taxon>Bacteria</taxon>
        <taxon>Pseudomonadati</taxon>
        <taxon>Pseudomonadota</taxon>
        <taxon>Betaproteobacteria</taxon>
        <taxon>Burkholderiales</taxon>
        <taxon>Burkholderiaceae</taxon>
        <taxon>Pararobbsia</taxon>
    </lineage>
</organism>
<dbReference type="Pfam" id="PF07729">
    <property type="entry name" value="FCD"/>
    <property type="match status" value="1"/>
</dbReference>
<dbReference type="Gene3D" id="1.20.120.530">
    <property type="entry name" value="GntR ligand-binding domain-like"/>
    <property type="match status" value="1"/>
</dbReference>
<dbReference type="EMBL" id="CADIKM010000017">
    <property type="protein sequence ID" value="CAB3793467.1"/>
    <property type="molecule type" value="Genomic_DNA"/>
</dbReference>
<accession>A0A6S7BAM0</accession>
<keyword evidence="2" id="KW-0238">DNA-binding</keyword>
<dbReference type="InterPro" id="IPR000524">
    <property type="entry name" value="Tscrpt_reg_HTH_GntR"/>
</dbReference>
<dbReference type="InterPro" id="IPR036390">
    <property type="entry name" value="WH_DNA-bd_sf"/>
</dbReference>
<dbReference type="AlphaFoldDB" id="A0A6S7BAM0"/>
<name>A0A6S7BAM0_9BURK</name>
<evidence type="ECO:0000313" key="6">
    <source>
        <dbReference type="EMBL" id="CAB3793467.1"/>
    </source>
</evidence>
<dbReference type="PROSITE" id="PS50949">
    <property type="entry name" value="HTH_GNTR"/>
    <property type="match status" value="1"/>
</dbReference>
<dbReference type="SMART" id="SM00345">
    <property type="entry name" value="HTH_GNTR"/>
    <property type="match status" value="1"/>
</dbReference>
<dbReference type="PANTHER" id="PTHR43537">
    <property type="entry name" value="TRANSCRIPTIONAL REGULATOR, GNTR FAMILY"/>
    <property type="match status" value="1"/>
</dbReference>
<evidence type="ECO:0000256" key="2">
    <source>
        <dbReference type="ARBA" id="ARBA00023125"/>
    </source>
</evidence>
<keyword evidence="3" id="KW-0804">Transcription</keyword>
<evidence type="ECO:0000256" key="4">
    <source>
        <dbReference type="SAM" id="MobiDB-lite"/>
    </source>
</evidence>
<evidence type="ECO:0000259" key="5">
    <source>
        <dbReference type="PROSITE" id="PS50949"/>
    </source>
</evidence>
<keyword evidence="7" id="KW-1185">Reference proteome</keyword>
<feature type="domain" description="HTH gntR-type" evidence="5">
    <location>
        <begin position="9"/>
        <end position="76"/>
    </location>
</feature>
<dbReference type="InterPro" id="IPR008920">
    <property type="entry name" value="TF_FadR/GntR_C"/>
</dbReference>
<evidence type="ECO:0000313" key="7">
    <source>
        <dbReference type="Proteomes" id="UP000494115"/>
    </source>
</evidence>
<gene>
    <name evidence="6" type="ORF">LMG28138_03545</name>
</gene>
<protein>
    <recommendedName>
        <fullName evidence="5">HTH gntR-type domain-containing protein</fullName>
    </recommendedName>
</protein>
<dbReference type="InterPro" id="IPR011711">
    <property type="entry name" value="GntR_C"/>
</dbReference>
<keyword evidence="1" id="KW-0805">Transcription regulation</keyword>
<dbReference type="Proteomes" id="UP000494115">
    <property type="component" value="Unassembled WGS sequence"/>
</dbReference>
<reference evidence="6 7" key="1">
    <citation type="submission" date="2020-04" db="EMBL/GenBank/DDBJ databases">
        <authorList>
            <person name="De Canck E."/>
        </authorList>
    </citation>
    <scope>NUCLEOTIDE SEQUENCE [LARGE SCALE GENOMIC DNA]</scope>
    <source>
        <strain evidence="6 7">LMG 28138</strain>
    </source>
</reference>
<dbReference type="RefSeq" id="WP_175106054.1">
    <property type="nucleotide sequence ID" value="NZ_CADIKM010000017.1"/>
</dbReference>